<sequence>MKRDCAYASMISWSIKTRFMETYKTLLATVDDSKHEAVLAHVDTDFLRIFELADSIKLTFEDLVNSRGTQIRPGLKSPEIKSPASASSADAGDLISRLPTLSLTQVSGRDQDWLSVINMIDGVVNSRVDLTADHKYAYLLSCLSGNERSRLRIDFLNLLLMATKSLERLGLPVGERSYLLLHIATAKLPVELKMRFEQRYGNDPRMLPTFNLLVEFLQEECRFLVNIPRDVQESSGNGSRRVKPNQRADDSGCKIETAPLLRRE</sequence>
<organism evidence="2 3">
    <name type="scientific">Eumeta variegata</name>
    <name type="common">Bagworm moth</name>
    <name type="synonym">Eumeta japonica</name>
    <dbReference type="NCBI Taxonomy" id="151549"/>
    <lineage>
        <taxon>Eukaryota</taxon>
        <taxon>Metazoa</taxon>
        <taxon>Ecdysozoa</taxon>
        <taxon>Arthropoda</taxon>
        <taxon>Hexapoda</taxon>
        <taxon>Insecta</taxon>
        <taxon>Pterygota</taxon>
        <taxon>Neoptera</taxon>
        <taxon>Endopterygota</taxon>
        <taxon>Lepidoptera</taxon>
        <taxon>Glossata</taxon>
        <taxon>Ditrysia</taxon>
        <taxon>Tineoidea</taxon>
        <taxon>Psychidae</taxon>
        <taxon>Oiketicinae</taxon>
        <taxon>Eumeta</taxon>
    </lineage>
</organism>
<dbReference type="EMBL" id="BGZK01001542">
    <property type="protein sequence ID" value="GBP81999.1"/>
    <property type="molecule type" value="Genomic_DNA"/>
</dbReference>
<name>A0A4C1Z507_EUMVA</name>
<reference evidence="2 3" key="1">
    <citation type="journal article" date="2019" name="Commun. Biol.">
        <title>The bagworm genome reveals a unique fibroin gene that provides high tensile strength.</title>
        <authorList>
            <person name="Kono N."/>
            <person name="Nakamura H."/>
            <person name="Ohtoshi R."/>
            <person name="Tomita M."/>
            <person name="Numata K."/>
            <person name="Arakawa K."/>
        </authorList>
    </citation>
    <scope>NUCLEOTIDE SEQUENCE [LARGE SCALE GENOMIC DNA]</scope>
</reference>
<evidence type="ECO:0000313" key="3">
    <source>
        <dbReference type="Proteomes" id="UP000299102"/>
    </source>
</evidence>
<dbReference type="Proteomes" id="UP000299102">
    <property type="component" value="Unassembled WGS sequence"/>
</dbReference>
<proteinExistence type="predicted"/>
<evidence type="ECO:0000313" key="2">
    <source>
        <dbReference type="EMBL" id="GBP81999.1"/>
    </source>
</evidence>
<feature type="region of interest" description="Disordered" evidence="1">
    <location>
        <begin position="232"/>
        <end position="264"/>
    </location>
</feature>
<dbReference type="AlphaFoldDB" id="A0A4C1Z507"/>
<gene>
    <name evidence="2" type="ORF">EVAR_62876_1</name>
</gene>
<accession>A0A4C1Z507</accession>
<dbReference type="OrthoDB" id="7489123at2759"/>
<comment type="caution">
    <text evidence="2">The sequence shown here is derived from an EMBL/GenBank/DDBJ whole genome shotgun (WGS) entry which is preliminary data.</text>
</comment>
<evidence type="ECO:0000256" key="1">
    <source>
        <dbReference type="SAM" id="MobiDB-lite"/>
    </source>
</evidence>
<keyword evidence="3" id="KW-1185">Reference proteome</keyword>
<protein>
    <submittedName>
        <fullName evidence="2">Uncharacterized protein</fullName>
    </submittedName>
</protein>